<gene>
    <name evidence="1" type="ORF">EDD18DRAFT_1108174</name>
</gene>
<comment type="caution">
    <text evidence="1">The sequence shown here is derived from an EMBL/GenBank/DDBJ whole genome shotgun (WGS) entry which is preliminary data.</text>
</comment>
<accession>A0AA39UKR1</accession>
<protein>
    <submittedName>
        <fullName evidence="1">Uncharacterized protein</fullName>
    </submittedName>
</protein>
<reference evidence="1" key="1">
    <citation type="submission" date="2023-06" db="EMBL/GenBank/DDBJ databases">
        <authorList>
            <consortium name="Lawrence Berkeley National Laboratory"/>
            <person name="Ahrendt S."/>
            <person name="Sahu N."/>
            <person name="Indic B."/>
            <person name="Wong-Bajracharya J."/>
            <person name="Merenyi Z."/>
            <person name="Ke H.-M."/>
            <person name="Monk M."/>
            <person name="Kocsube S."/>
            <person name="Drula E."/>
            <person name="Lipzen A."/>
            <person name="Balint B."/>
            <person name="Henrissat B."/>
            <person name="Andreopoulos B."/>
            <person name="Martin F.M."/>
            <person name="Harder C.B."/>
            <person name="Rigling D."/>
            <person name="Ford K.L."/>
            <person name="Foster G.D."/>
            <person name="Pangilinan J."/>
            <person name="Papanicolaou A."/>
            <person name="Barry K."/>
            <person name="LaButti K."/>
            <person name="Viragh M."/>
            <person name="Koriabine M."/>
            <person name="Yan M."/>
            <person name="Riley R."/>
            <person name="Champramary S."/>
            <person name="Plett K.L."/>
            <person name="Tsai I.J."/>
            <person name="Slot J."/>
            <person name="Sipos G."/>
            <person name="Plett J."/>
            <person name="Nagy L.G."/>
            <person name="Grigoriev I.V."/>
        </authorList>
    </citation>
    <scope>NUCLEOTIDE SEQUENCE</scope>
    <source>
        <strain evidence="1">HWK02</strain>
    </source>
</reference>
<keyword evidence="2" id="KW-1185">Reference proteome</keyword>
<dbReference type="EMBL" id="JAUEPU010000025">
    <property type="protein sequence ID" value="KAK0493392.1"/>
    <property type="molecule type" value="Genomic_DNA"/>
</dbReference>
<dbReference type="AlphaFoldDB" id="A0AA39UKR1"/>
<organism evidence="1 2">
    <name type="scientific">Armillaria luteobubalina</name>
    <dbReference type="NCBI Taxonomy" id="153913"/>
    <lineage>
        <taxon>Eukaryota</taxon>
        <taxon>Fungi</taxon>
        <taxon>Dikarya</taxon>
        <taxon>Basidiomycota</taxon>
        <taxon>Agaricomycotina</taxon>
        <taxon>Agaricomycetes</taxon>
        <taxon>Agaricomycetidae</taxon>
        <taxon>Agaricales</taxon>
        <taxon>Marasmiineae</taxon>
        <taxon>Physalacriaceae</taxon>
        <taxon>Armillaria</taxon>
    </lineage>
</organism>
<evidence type="ECO:0000313" key="1">
    <source>
        <dbReference type="EMBL" id="KAK0493392.1"/>
    </source>
</evidence>
<sequence>MEVVGWLCAPDGSFKSSRYNNFLDLLNEVDTTLMFTELITSYTAGIHPYFEFQAMVLLLPQDKGMRFYGSMLDIMQHFESKYPCAVLTRTTLPGAWSLPLASSLVLACEMQKLYYGHVAAQLGLAFTVDDIAGWLLQKGIDISSPCGPLESYRPSIKWLSLHFPDGSETIKSTTGDEHGTPPFLLQLFPVHIFGSENLELITSVHMYHILPKIAISSGSSITTLHLMFCRHLTLWSKIHDVLSCPKHQCLGMFNAAFLAVTALYCNMSEAWAYWRDPFCCLEY</sequence>
<dbReference type="Proteomes" id="UP001175228">
    <property type="component" value="Unassembled WGS sequence"/>
</dbReference>
<evidence type="ECO:0000313" key="2">
    <source>
        <dbReference type="Proteomes" id="UP001175228"/>
    </source>
</evidence>
<name>A0AA39UKR1_9AGAR</name>
<proteinExistence type="predicted"/>